<sequence>MSSCIETQQESRFREVERGTLVYSAWFDDRKSQRLIRVLILTSTRKPLPSLFCHFNNVSKHVTSGVSYYQLSGNHYMQFGGFVASCVLPPELDRIPCFVNISTRSTSTQNESNSVALPVSFIDRQHSVEKVTSRRQYGICIPPLHGEISVDRLIEFLELSQILGASHFTFYDVAMSDSVRKVLNYYEDKGLARVLPWNLPSYIGKYDIHYFGQTLSIMDCLFRSMSHLDFVAFNDLDEFIVPLQHDNMSALLLKIHKDEHCAHCFQSATFDPSREDLQISQFLTQRVFHRTKKATPFWIKCIVDPRRIFEQGIHHIVKPIEDNYIDDNVNWSIARVFHYRKCKDTHALMHCSGAVEEDKTMQKFGERLQRNFEINVAIANLSRS</sequence>
<proteinExistence type="inferred from homology"/>
<keyword evidence="7" id="KW-0472">Membrane</keyword>
<keyword evidence="4 8" id="KW-0808">Transferase</keyword>
<keyword evidence="10" id="KW-1185">Reference proteome</keyword>
<evidence type="ECO:0000256" key="1">
    <source>
        <dbReference type="ARBA" id="ARBA00004167"/>
    </source>
</evidence>
<organism evidence="9 10">
    <name type="scientific">Desmophyllum pertusum</name>
    <dbReference type="NCBI Taxonomy" id="174260"/>
    <lineage>
        <taxon>Eukaryota</taxon>
        <taxon>Metazoa</taxon>
        <taxon>Cnidaria</taxon>
        <taxon>Anthozoa</taxon>
        <taxon>Hexacorallia</taxon>
        <taxon>Scleractinia</taxon>
        <taxon>Caryophylliina</taxon>
        <taxon>Caryophylliidae</taxon>
        <taxon>Desmophyllum</taxon>
    </lineage>
</organism>
<evidence type="ECO:0000256" key="6">
    <source>
        <dbReference type="ARBA" id="ARBA00022989"/>
    </source>
</evidence>
<dbReference type="PANTHER" id="PTHR21461">
    <property type="entry name" value="GLYCOSYLTRANSFERASE FAMILY 92 PROTEIN"/>
    <property type="match status" value="1"/>
</dbReference>
<dbReference type="GO" id="GO:0016020">
    <property type="term" value="C:membrane"/>
    <property type="evidence" value="ECO:0007669"/>
    <property type="project" value="UniProtKB-SubCell"/>
</dbReference>
<dbReference type="Pfam" id="PF01697">
    <property type="entry name" value="Glyco_transf_92"/>
    <property type="match status" value="1"/>
</dbReference>
<dbReference type="Proteomes" id="UP001163046">
    <property type="component" value="Unassembled WGS sequence"/>
</dbReference>
<dbReference type="InterPro" id="IPR008166">
    <property type="entry name" value="Glyco_transf_92"/>
</dbReference>
<comment type="caution">
    <text evidence="9">The sequence shown here is derived from an EMBL/GenBank/DDBJ whole genome shotgun (WGS) entry which is preliminary data.</text>
</comment>
<dbReference type="GO" id="GO:0005737">
    <property type="term" value="C:cytoplasm"/>
    <property type="evidence" value="ECO:0007669"/>
    <property type="project" value="TreeGrafter"/>
</dbReference>
<protein>
    <recommendedName>
        <fullName evidence="8">Glycosyltransferase family 92 protein</fullName>
        <ecNumber evidence="8">2.4.1.-</ecNumber>
    </recommendedName>
</protein>
<reference evidence="9" key="1">
    <citation type="submission" date="2023-01" db="EMBL/GenBank/DDBJ databases">
        <title>Genome assembly of the deep-sea coral Lophelia pertusa.</title>
        <authorList>
            <person name="Herrera S."/>
            <person name="Cordes E."/>
        </authorList>
    </citation>
    <scope>NUCLEOTIDE SEQUENCE</scope>
    <source>
        <strain evidence="9">USNM1676648</strain>
        <tissue evidence="9">Polyp</tissue>
    </source>
</reference>
<evidence type="ECO:0000256" key="2">
    <source>
        <dbReference type="ARBA" id="ARBA00007647"/>
    </source>
</evidence>
<dbReference type="GO" id="GO:0016757">
    <property type="term" value="F:glycosyltransferase activity"/>
    <property type="evidence" value="ECO:0007669"/>
    <property type="project" value="UniProtKB-UniRule"/>
</dbReference>
<evidence type="ECO:0000256" key="5">
    <source>
        <dbReference type="ARBA" id="ARBA00022692"/>
    </source>
</evidence>
<dbReference type="AlphaFoldDB" id="A0A9W9YCC6"/>
<keyword evidence="6" id="KW-1133">Transmembrane helix</keyword>
<keyword evidence="5" id="KW-0812">Transmembrane</keyword>
<gene>
    <name evidence="9" type="ORF">OS493_017187</name>
</gene>
<evidence type="ECO:0000256" key="3">
    <source>
        <dbReference type="ARBA" id="ARBA00022676"/>
    </source>
</evidence>
<evidence type="ECO:0000313" key="9">
    <source>
        <dbReference type="EMBL" id="KAJ7333644.1"/>
    </source>
</evidence>
<comment type="similarity">
    <text evidence="2 8">Belongs to the glycosyltransferase 92 family.</text>
</comment>
<evidence type="ECO:0000256" key="7">
    <source>
        <dbReference type="ARBA" id="ARBA00023136"/>
    </source>
</evidence>
<dbReference type="PANTHER" id="PTHR21461:SF69">
    <property type="entry name" value="GLYCOSYLTRANSFERASE FAMILY 92 PROTEIN"/>
    <property type="match status" value="1"/>
</dbReference>
<evidence type="ECO:0000313" key="10">
    <source>
        <dbReference type="Proteomes" id="UP001163046"/>
    </source>
</evidence>
<dbReference type="EMBL" id="MU827786">
    <property type="protein sequence ID" value="KAJ7333644.1"/>
    <property type="molecule type" value="Genomic_DNA"/>
</dbReference>
<name>A0A9W9YCC6_9CNID</name>
<dbReference type="OrthoDB" id="2526284at2759"/>
<evidence type="ECO:0000256" key="8">
    <source>
        <dbReference type="RuleBase" id="RU366017"/>
    </source>
</evidence>
<evidence type="ECO:0000256" key="4">
    <source>
        <dbReference type="ARBA" id="ARBA00022679"/>
    </source>
</evidence>
<accession>A0A9W9YCC6</accession>
<keyword evidence="3 8" id="KW-0328">Glycosyltransferase</keyword>
<dbReference type="EC" id="2.4.1.-" evidence="8"/>
<comment type="subcellular location">
    <subcellularLocation>
        <location evidence="1">Membrane</location>
        <topology evidence="1">Single-pass membrane protein</topology>
    </subcellularLocation>
</comment>